<evidence type="ECO:0000259" key="4">
    <source>
        <dbReference type="Pfam" id="PF19305"/>
    </source>
</evidence>
<keyword evidence="6" id="KW-1185">Reference proteome</keyword>
<dbReference type="Pfam" id="PF19305">
    <property type="entry name" value="MmgE_PrpD_C"/>
    <property type="match status" value="1"/>
</dbReference>
<dbReference type="InterPro" id="IPR045336">
    <property type="entry name" value="MmgE_PrpD_N"/>
</dbReference>
<organism evidence="5 6">
    <name type="scientific">Pigmentiphaga soli</name>
    <dbReference type="NCBI Taxonomy" id="1007095"/>
    <lineage>
        <taxon>Bacteria</taxon>
        <taxon>Pseudomonadati</taxon>
        <taxon>Pseudomonadota</taxon>
        <taxon>Betaproteobacteria</taxon>
        <taxon>Burkholderiales</taxon>
        <taxon>Alcaligenaceae</taxon>
        <taxon>Pigmentiphaga</taxon>
    </lineage>
</organism>
<dbReference type="PANTHER" id="PTHR16943:SF8">
    <property type="entry name" value="2-METHYLCITRATE DEHYDRATASE"/>
    <property type="match status" value="1"/>
</dbReference>
<dbReference type="Gene3D" id="3.30.1330.120">
    <property type="entry name" value="2-methylcitrate dehydratase PrpD"/>
    <property type="match status" value="1"/>
</dbReference>
<evidence type="ECO:0000256" key="1">
    <source>
        <dbReference type="ARBA" id="ARBA00006174"/>
    </source>
</evidence>
<dbReference type="InterPro" id="IPR005656">
    <property type="entry name" value="MmgE_PrpD"/>
</dbReference>
<accession>A0ABP8GEH1</accession>
<feature type="signal peptide" evidence="2">
    <location>
        <begin position="1"/>
        <end position="20"/>
    </location>
</feature>
<evidence type="ECO:0000259" key="3">
    <source>
        <dbReference type="Pfam" id="PF03972"/>
    </source>
</evidence>
<dbReference type="SUPFAM" id="SSF103378">
    <property type="entry name" value="2-methylcitrate dehydratase PrpD"/>
    <property type="match status" value="1"/>
</dbReference>
<feature type="domain" description="MmgE/PrpD C-terminal" evidence="4">
    <location>
        <begin position="269"/>
        <end position="434"/>
    </location>
</feature>
<dbReference type="InterPro" id="IPR042188">
    <property type="entry name" value="MmgE/PrpD_sf_2"/>
</dbReference>
<feature type="domain" description="MmgE/PrpD N-terminal" evidence="3">
    <location>
        <begin position="9"/>
        <end position="247"/>
    </location>
</feature>
<comment type="similarity">
    <text evidence="1">Belongs to the PrpD family.</text>
</comment>
<dbReference type="InterPro" id="IPR042183">
    <property type="entry name" value="MmgE/PrpD_sf_1"/>
</dbReference>
<dbReference type="RefSeq" id="WP_345245495.1">
    <property type="nucleotide sequence ID" value="NZ_BAABFO010000001.1"/>
</dbReference>
<name>A0ABP8GEH1_9BURK</name>
<dbReference type="EMBL" id="BAABFO010000001">
    <property type="protein sequence ID" value="GAA4322461.1"/>
    <property type="molecule type" value="Genomic_DNA"/>
</dbReference>
<dbReference type="Proteomes" id="UP001501671">
    <property type="component" value="Unassembled WGS sequence"/>
</dbReference>
<proteinExistence type="inferred from homology"/>
<dbReference type="Gene3D" id="1.10.4100.10">
    <property type="entry name" value="2-methylcitrate dehydratase PrpD"/>
    <property type="match status" value="1"/>
</dbReference>
<dbReference type="InterPro" id="IPR036148">
    <property type="entry name" value="MmgE/PrpD_sf"/>
</dbReference>
<dbReference type="InterPro" id="IPR045337">
    <property type="entry name" value="MmgE_PrpD_C"/>
</dbReference>
<dbReference type="Pfam" id="PF03972">
    <property type="entry name" value="MmgE_PrpD_N"/>
    <property type="match status" value="1"/>
</dbReference>
<gene>
    <name evidence="5" type="ORF">GCM10023144_02450</name>
</gene>
<reference evidence="6" key="1">
    <citation type="journal article" date="2019" name="Int. J. Syst. Evol. Microbiol.">
        <title>The Global Catalogue of Microorganisms (GCM) 10K type strain sequencing project: providing services to taxonomists for standard genome sequencing and annotation.</title>
        <authorList>
            <consortium name="The Broad Institute Genomics Platform"/>
            <consortium name="The Broad Institute Genome Sequencing Center for Infectious Disease"/>
            <person name="Wu L."/>
            <person name="Ma J."/>
        </authorList>
    </citation>
    <scope>NUCLEOTIDE SEQUENCE [LARGE SCALE GENOMIC DNA]</scope>
    <source>
        <strain evidence="6">JCM 17666</strain>
    </source>
</reference>
<evidence type="ECO:0000313" key="6">
    <source>
        <dbReference type="Proteomes" id="UP001501671"/>
    </source>
</evidence>
<feature type="chain" id="PRO_5046185133" evidence="2">
    <location>
        <begin position="21"/>
        <end position="453"/>
    </location>
</feature>
<keyword evidence="2" id="KW-0732">Signal</keyword>
<evidence type="ECO:0000313" key="5">
    <source>
        <dbReference type="EMBL" id="GAA4322461.1"/>
    </source>
</evidence>
<protein>
    <submittedName>
        <fullName evidence="5">MmgE/PrpD family protein</fullName>
    </submittedName>
</protein>
<evidence type="ECO:0000256" key="2">
    <source>
        <dbReference type="SAM" id="SignalP"/>
    </source>
</evidence>
<sequence>MAPATISARLAAHVAGTAWADLPSAAVAAARRMALDTLAVAWAGTSAPGIPQVRAEIVEEGGQPQASVWAAGAKVPARSAAFLNSAAAAALDFDGVRATERGSVHADSVVLPAALAVAERCGATGRELAAALVLGNDVVTRIGAASSLPHKGWYHTAIYGIMGAAAAAARLLKLDADQTMHAFGIAVNQACATQLPNIERSLVKRYSSAFAAQAGVLSAQLAARGITAAREAFEGRFGFYDLYQPGEPALLFDGLGAHYPHVETGIKRFPSCACNHTAIEAALRLAREGPVDTAGLAVEVTISPYVDRLVGAPFDPSTDPQVAAQFSVQYSVAAALMRGRFGVADIEPQAVLDPAVGRFARAIGVRVDPAWGNRRAATVALRASDGSRRERHVEHIPGSPESPLDDADLAAKALDCLQAGARPLAPAQARKLMERVARLDELADARELLAGLA</sequence>
<dbReference type="PANTHER" id="PTHR16943">
    <property type="entry name" value="2-METHYLCITRATE DEHYDRATASE-RELATED"/>
    <property type="match status" value="1"/>
</dbReference>
<comment type="caution">
    <text evidence="5">The sequence shown here is derived from an EMBL/GenBank/DDBJ whole genome shotgun (WGS) entry which is preliminary data.</text>
</comment>